<dbReference type="InterPro" id="IPR007560">
    <property type="entry name" value="Restrct_endonuc_IV_Mrr"/>
</dbReference>
<dbReference type="GO" id="GO:0003677">
    <property type="term" value="F:DNA binding"/>
    <property type="evidence" value="ECO:0007669"/>
    <property type="project" value="InterPro"/>
</dbReference>
<feature type="domain" description="Restriction endonuclease type IV Mrr" evidence="1">
    <location>
        <begin position="25"/>
        <end position="145"/>
    </location>
</feature>
<keyword evidence="3" id="KW-1185">Reference proteome</keyword>
<sequence length="801" mass="92973">MKNSAVREKLMSIQRDAKEPALFPYLQQLFRNKGYSNVMITHGVNEFGKDLVFKERDEKNGIDRWFAVVVKNKNIGIKDFTTGGEIITQIHQAFEIPYTELSDEFNISQVIVVANGTISEQAKIMSDTLPRWMRANIQVWNYQRLGEEIENYAKDEFLGINDVAVTLFIKNQLAALSEFRNSKELYNGLEIKDINEIYVSAKTTYNKYQKTKKAYVNYEQPESGFGKNEELDDAIEMLNSNKHTLVSGIPTSGKSLLLKRIGYHAMSAQKEKPDVAFYFEIGEIDDVASFDIFGEVKKQFFKLADVEFKRSLFSKIIVLLDGLDEITDENKKILIGKVNDIINRDDKADKNKVGEPENFTGSVQFFISSREIELIKKENLLPNFSNVELLPFDVGQAFKLVKKLMPNSKIKAEAFVKAIKDDQLSNTLTRTPMALTLMAILYREDEIDLDELPANITEIYNKFSDYYLNRWDTAKGLSLQYKYEEAKQILGKIAKHLHEKNEQLIDKSSLIEFLYKLKDEYDYEELADVLGFVDALKRRAGIFGYEEELDSFKFSHLSFQEYFVSTAFNDSEENELMENLCSQWWENTIVFYCGRQPSRDVFIKKACDTIVPLDMEQRNQYLFVMAKSLQASHLIPRVSKGAVVKKIVWNFEQFYKEYTASGNILLTAKLTTIDYILNYRGLFKKLFSTKHIAVEDLIDAFLDTVLKKDSEYSDVVSYCAAHLLAERTGDVTYLEKFLEKKDLNVRWNRIIFVDIRVLKMKEQMDDDLYLKIKRKQLKYKDYIQQQFQQSAFKHINPPVKS</sequence>
<name>A0A558BPR1_9BACT</name>
<dbReference type="EMBL" id="VMRJ01000005">
    <property type="protein sequence ID" value="TVT38509.1"/>
    <property type="molecule type" value="Genomic_DNA"/>
</dbReference>
<dbReference type="Proteomes" id="UP000317624">
    <property type="component" value="Unassembled WGS sequence"/>
</dbReference>
<dbReference type="AlphaFoldDB" id="A0A558BPR1"/>
<evidence type="ECO:0000259" key="1">
    <source>
        <dbReference type="Pfam" id="PF04471"/>
    </source>
</evidence>
<protein>
    <recommendedName>
        <fullName evidence="1">Restriction endonuclease type IV Mrr domain-containing protein</fullName>
    </recommendedName>
</protein>
<comment type="caution">
    <text evidence="2">The sequence shown here is derived from an EMBL/GenBank/DDBJ whole genome shotgun (WGS) entry which is preliminary data.</text>
</comment>
<evidence type="ECO:0000313" key="2">
    <source>
        <dbReference type="EMBL" id="TVT38509.1"/>
    </source>
</evidence>
<dbReference type="RefSeq" id="WP_144851449.1">
    <property type="nucleotide sequence ID" value="NZ_VMRJ01000005.1"/>
</dbReference>
<dbReference type="SUPFAM" id="SSF52540">
    <property type="entry name" value="P-loop containing nucleoside triphosphate hydrolases"/>
    <property type="match status" value="1"/>
</dbReference>
<gene>
    <name evidence="2" type="ORF">FNT36_20205</name>
</gene>
<evidence type="ECO:0000313" key="3">
    <source>
        <dbReference type="Proteomes" id="UP000317624"/>
    </source>
</evidence>
<reference evidence="2 3" key="1">
    <citation type="submission" date="2019-07" db="EMBL/GenBank/DDBJ databases">
        <title>Hymenobacter sp. straun FUR1 Genome sequencing and assembly.</title>
        <authorList>
            <person name="Chhetri G."/>
        </authorList>
    </citation>
    <scope>NUCLEOTIDE SEQUENCE [LARGE SCALE GENOMIC DNA]</scope>
    <source>
        <strain evidence="2 3">Fur1</strain>
    </source>
</reference>
<dbReference type="Gene3D" id="3.40.50.300">
    <property type="entry name" value="P-loop containing nucleotide triphosphate hydrolases"/>
    <property type="match status" value="1"/>
</dbReference>
<dbReference type="OrthoDB" id="135105at2"/>
<dbReference type="GO" id="GO:0004519">
    <property type="term" value="F:endonuclease activity"/>
    <property type="evidence" value="ECO:0007669"/>
    <property type="project" value="InterPro"/>
</dbReference>
<dbReference type="Pfam" id="PF04471">
    <property type="entry name" value="Mrr_cat"/>
    <property type="match status" value="1"/>
</dbReference>
<dbReference type="InterPro" id="IPR027417">
    <property type="entry name" value="P-loop_NTPase"/>
</dbReference>
<accession>A0A558BPR1</accession>
<dbReference type="GO" id="GO:0009307">
    <property type="term" value="P:DNA restriction-modification system"/>
    <property type="evidence" value="ECO:0007669"/>
    <property type="project" value="InterPro"/>
</dbReference>
<proteinExistence type="predicted"/>
<organism evidence="2 3">
    <name type="scientific">Hymenobacter setariae</name>
    <dbReference type="NCBI Taxonomy" id="2594794"/>
    <lineage>
        <taxon>Bacteria</taxon>
        <taxon>Pseudomonadati</taxon>
        <taxon>Bacteroidota</taxon>
        <taxon>Cytophagia</taxon>
        <taxon>Cytophagales</taxon>
        <taxon>Hymenobacteraceae</taxon>
        <taxon>Hymenobacter</taxon>
    </lineage>
</organism>